<dbReference type="RefSeq" id="WP_128323035.1">
    <property type="nucleotide sequence ID" value="NZ_QJRG01000038.1"/>
</dbReference>
<evidence type="ECO:0000256" key="4">
    <source>
        <dbReference type="ARBA" id="ARBA00022989"/>
    </source>
</evidence>
<dbReference type="GO" id="GO:0005886">
    <property type="term" value="C:plasma membrane"/>
    <property type="evidence" value="ECO:0007669"/>
    <property type="project" value="UniProtKB-SubCell"/>
</dbReference>
<evidence type="ECO:0000256" key="1">
    <source>
        <dbReference type="ARBA" id="ARBA00004651"/>
    </source>
</evidence>
<keyword evidence="3" id="KW-0812">Transmembrane</keyword>
<evidence type="ECO:0000313" key="8">
    <source>
        <dbReference type="Proteomes" id="UP000288983"/>
    </source>
</evidence>
<feature type="domain" description="Cache" evidence="6">
    <location>
        <begin position="112"/>
        <end position="206"/>
    </location>
</feature>
<dbReference type="AlphaFoldDB" id="A0A443ZUZ7"/>
<evidence type="ECO:0000313" key="7">
    <source>
        <dbReference type="EMBL" id="RWU23932.1"/>
    </source>
</evidence>
<organism evidence="7 8">
    <name type="scientific">Pseudomonas alkylphenolica</name>
    <dbReference type="NCBI Taxonomy" id="237609"/>
    <lineage>
        <taxon>Bacteria</taxon>
        <taxon>Pseudomonadati</taxon>
        <taxon>Pseudomonadota</taxon>
        <taxon>Gammaproteobacteria</taxon>
        <taxon>Pseudomonadales</taxon>
        <taxon>Pseudomonadaceae</taxon>
        <taxon>Pseudomonas</taxon>
    </lineage>
</organism>
<dbReference type="OrthoDB" id="8687362at2"/>
<reference evidence="7 8" key="1">
    <citation type="submission" date="2018-06" db="EMBL/GenBank/DDBJ databases">
        <title>Bacteria isolated from soil of Wuhan.</title>
        <authorList>
            <person name="Wei X."/>
            <person name="Chunhua H."/>
        </authorList>
    </citation>
    <scope>NUCLEOTIDE SEQUENCE [LARGE SCALE GENOMIC DNA]</scope>
    <source>
        <strain evidence="8">xwS2</strain>
    </source>
</reference>
<dbReference type="EMBL" id="QJRG01000038">
    <property type="protein sequence ID" value="RWU23932.1"/>
    <property type="molecule type" value="Genomic_DNA"/>
</dbReference>
<gene>
    <name evidence="7" type="ORF">DM813_08925</name>
</gene>
<dbReference type="Pfam" id="PF02743">
    <property type="entry name" value="dCache_1"/>
    <property type="match status" value="1"/>
</dbReference>
<keyword evidence="2" id="KW-1003">Cell membrane</keyword>
<dbReference type="InterPro" id="IPR033479">
    <property type="entry name" value="dCache_1"/>
</dbReference>
<keyword evidence="4" id="KW-1133">Transmembrane helix</keyword>
<keyword evidence="7" id="KW-0808">Transferase</keyword>
<dbReference type="Proteomes" id="UP000288983">
    <property type="component" value="Unassembled WGS sequence"/>
</dbReference>
<comment type="caution">
    <text evidence="7">The sequence shown here is derived from an EMBL/GenBank/DDBJ whole genome shotgun (WGS) entry which is preliminary data.</text>
</comment>
<comment type="subcellular location">
    <subcellularLocation>
        <location evidence="1">Cell membrane</location>
        <topology evidence="1">Multi-pass membrane protein</topology>
    </subcellularLocation>
</comment>
<evidence type="ECO:0000256" key="3">
    <source>
        <dbReference type="ARBA" id="ARBA00022692"/>
    </source>
</evidence>
<sequence length="249" mass="27281">MSDEADRAEFAEFASNINVAIGNIFDGLGVLSAQVACIWKQARTAGGRPRLRDLGCLEADAVRLLGIKSLRIHGAGVVLAPGEIADADMHIEWWCGESDHSVHPLKLDFNRRSDSFYNYLTMPWYSRVRDTGKPCVAGPFVDVNGTEEYIVAFSVPMFDGDRFIGVAAADVSLESLEPLLVRGLMRFPNEAVLLNADGRVLAANTPSWMAGDLVRPREASNYRCGVVGLNAFPVYWTVMQGQSPRNSMV</sequence>
<dbReference type="CDD" id="cd12913">
    <property type="entry name" value="PDC1_MCP_like"/>
    <property type="match status" value="1"/>
</dbReference>
<evidence type="ECO:0000256" key="2">
    <source>
        <dbReference type="ARBA" id="ARBA00022475"/>
    </source>
</evidence>
<keyword evidence="7" id="KW-0418">Kinase</keyword>
<proteinExistence type="predicted"/>
<protein>
    <submittedName>
        <fullName evidence="7">Histidine kinase</fullName>
    </submittedName>
</protein>
<evidence type="ECO:0000259" key="6">
    <source>
        <dbReference type="Pfam" id="PF02743"/>
    </source>
</evidence>
<dbReference type="GO" id="GO:0016301">
    <property type="term" value="F:kinase activity"/>
    <property type="evidence" value="ECO:0007669"/>
    <property type="project" value="UniProtKB-KW"/>
</dbReference>
<accession>A0A443ZUZ7</accession>
<dbReference type="Gene3D" id="3.30.450.20">
    <property type="entry name" value="PAS domain"/>
    <property type="match status" value="1"/>
</dbReference>
<evidence type="ECO:0000256" key="5">
    <source>
        <dbReference type="ARBA" id="ARBA00023136"/>
    </source>
</evidence>
<keyword evidence="5" id="KW-0472">Membrane</keyword>
<name>A0A443ZUZ7_9PSED</name>